<comment type="caution">
    <text evidence="1">The sequence shown here is derived from an EMBL/GenBank/DDBJ whole genome shotgun (WGS) entry which is preliminary data.</text>
</comment>
<sequence>MRIKENFHEGHEGYTSELKERVIKIYHYTTHMTEVKRLLKGIKQEAECLRQLFWTDEELKERNDVERFFEARMQATVYYTLKNIEGYQQYGWKQLIEEGE</sequence>
<name>A0A1S2LWQ4_9BACI</name>
<dbReference type="Proteomes" id="UP000179524">
    <property type="component" value="Unassembled WGS sequence"/>
</dbReference>
<protein>
    <submittedName>
        <fullName evidence="1">Uncharacterized protein</fullName>
    </submittedName>
</protein>
<proteinExistence type="predicted"/>
<gene>
    <name evidence="1" type="ORF">BKP37_05955</name>
</gene>
<dbReference type="EMBL" id="MLQR01000004">
    <property type="protein sequence ID" value="OIJ16766.1"/>
    <property type="molecule type" value="Genomic_DNA"/>
</dbReference>
<reference evidence="1 2" key="1">
    <citation type="submission" date="2016-10" db="EMBL/GenBank/DDBJ databases">
        <title>Draft genome sequences of four alkaliphilic bacteria belonging to the Anaerobacillus genus.</title>
        <authorList>
            <person name="Bassil N.M."/>
            <person name="Lloyd J.R."/>
        </authorList>
    </citation>
    <scope>NUCLEOTIDE SEQUENCE [LARGE SCALE GENOMIC DNA]</scope>
    <source>
        <strain evidence="1 2">DSM 18345</strain>
    </source>
</reference>
<evidence type="ECO:0000313" key="1">
    <source>
        <dbReference type="EMBL" id="OIJ16766.1"/>
    </source>
</evidence>
<dbReference type="AlphaFoldDB" id="A0A1S2LWQ4"/>
<keyword evidence="2" id="KW-1185">Reference proteome</keyword>
<evidence type="ECO:0000313" key="2">
    <source>
        <dbReference type="Proteomes" id="UP000179524"/>
    </source>
</evidence>
<organism evidence="1 2">
    <name type="scientific">Anaerobacillus alkalilacustris</name>
    <dbReference type="NCBI Taxonomy" id="393763"/>
    <lineage>
        <taxon>Bacteria</taxon>
        <taxon>Bacillati</taxon>
        <taxon>Bacillota</taxon>
        <taxon>Bacilli</taxon>
        <taxon>Bacillales</taxon>
        <taxon>Bacillaceae</taxon>
        <taxon>Anaerobacillus</taxon>
    </lineage>
</organism>
<dbReference type="RefSeq" id="WP_071308751.1">
    <property type="nucleotide sequence ID" value="NZ_MLQR01000004.1"/>
</dbReference>
<dbReference type="OrthoDB" id="2084504at2"/>
<accession>A0A1S2LWQ4</accession>